<evidence type="ECO:0000313" key="1">
    <source>
        <dbReference type="EMBL" id="GBP80454.1"/>
    </source>
</evidence>
<dbReference type="AlphaFoldDB" id="A0A4C1Z076"/>
<evidence type="ECO:0000313" key="2">
    <source>
        <dbReference type="Proteomes" id="UP000299102"/>
    </source>
</evidence>
<name>A0A4C1Z076_EUMVA</name>
<comment type="caution">
    <text evidence="1">The sequence shown here is derived from an EMBL/GenBank/DDBJ whole genome shotgun (WGS) entry which is preliminary data.</text>
</comment>
<accession>A0A4C1Z076</accession>
<reference evidence="1 2" key="1">
    <citation type="journal article" date="2019" name="Commun. Biol.">
        <title>The bagworm genome reveals a unique fibroin gene that provides high tensile strength.</title>
        <authorList>
            <person name="Kono N."/>
            <person name="Nakamura H."/>
            <person name="Ohtoshi R."/>
            <person name="Tomita M."/>
            <person name="Numata K."/>
            <person name="Arakawa K."/>
        </authorList>
    </citation>
    <scope>NUCLEOTIDE SEQUENCE [LARGE SCALE GENOMIC DNA]</scope>
</reference>
<organism evidence="1 2">
    <name type="scientific">Eumeta variegata</name>
    <name type="common">Bagworm moth</name>
    <name type="synonym">Eumeta japonica</name>
    <dbReference type="NCBI Taxonomy" id="151549"/>
    <lineage>
        <taxon>Eukaryota</taxon>
        <taxon>Metazoa</taxon>
        <taxon>Ecdysozoa</taxon>
        <taxon>Arthropoda</taxon>
        <taxon>Hexapoda</taxon>
        <taxon>Insecta</taxon>
        <taxon>Pterygota</taxon>
        <taxon>Neoptera</taxon>
        <taxon>Endopterygota</taxon>
        <taxon>Lepidoptera</taxon>
        <taxon>Glossata</taxon>
        <taxon>Ditrysia</taxon>
        <taxon>Tineoidea</taxon>
        <taxon>Psychidae</taxon>
        <taxon>Oiketicinae</taxon>
        <taxon>Eumeta</taxon>
    </lineage>
</organism>
<proteinExistence type="predicted"/>
<protein>
    <submittedName>
        <fullName evidence="1">Uncharacterized protein</fullName>
    </submittedName>
</protein>
<dbReference type="Proteomes" id="UP000299102">
    <property type="component" value="Unassembled WGS sequence"/>
</dbReference>
<sequence length="139" mass="15158">MVHLYTLGYYATVANSGGHDPPELGLCLTIVIELQPVENEPCMCGHLDSRAASALARNGLLSSLPYLGKYLCALVSSVVADCLLRRGRFTTTIIRITFRWGGQYDQASSTRRVKEKIRLGRAASPQTACSNCTLKARIP</sequence>
<keyword evidence="2" id="KW-1185">Reference proteome</keyword>
<dbReference type="EMBL" id="BGZK01001463">
    <property type="protein sequence ID" value="GBP80454.1"/>
    <property type="molecule type" value="Genomic_DNA"/>
</dbReference>
<gene>
    <name evidence="1" type="ORF">EVAR_53295_1</name>
</gene>